<feature type="transmembrane region" description="Helical" evidence="1">
    <location>
        <begin position="247"/>
        <end position="273"/>
    </location>
</feature>
<keyword evidence="1" id="KW-0812">Transmembrane</keyword>
<feature type="transmembrane region" description="Helical" evidence="1">
    <location>
        <begin position="285"/>
        <end position="306"/>
    </location>
</feature>
<feature type="transmembrane region" description="Helical" evidence="1">
    <location>
        <begin position="351"/>
        <end position="380"/>
    </location>
</feature>
<dbReference type="InterPro" id="IPR032809">
    <property type="entry name" value="Put_HupE_UreJ"/>
</dbReference>
<feature type="transmembrane region" description="Helical" evidence="1">
    <location>
        <begin position="392"/>
        <end position="412"/>
    </location>
</feature>
<gene>
    <name evidence="2" type="ORF">C5Y96_24910</name>
</gene>
<dbReference type="Proteomes" id="UP000240009">
    <property type="component" value="Unassembled WGS sequence"/>
</dbReference>
<evidence type="ECO:0000313" key="3">
    <source>
        <dbReference type="Proteomes" id="UP000240009"/>
    </source>
</evidence>
<sequence length="420" mass="46228">MSIRSTVIRRTNMEHSIHSNSLRYRMHPRLALFLFILPLLLRPAFAHQIDEYLQATIVTVESNRIGLQIRLTPGVEVAPKLLGDIDVDHDGTISSQEQHAYAEQVRRDLSLMVDGSPKALRLLEVSFPDAQELTSGMHDIGLTFFANFSAGSGTRRMNLENRHRTEMAVYLVNCLKPSDSSIHIIAQKRNYSQSSYQLDFDSDSVNQTQPVTSSGLTQWLSRTGGLSVGVTYFAHGIHHILTGYDHLLFVSLLALAATTLWDLVKVVTAFTFAHSITLTLATLKLVSLPGWIVEPVIAASIVFVALQNVFWPESARGIGRLVAAFSFGLFHGLGFAGGLLDLMHTMPSGTIVFAILGFSLGVEAGHLTVLVPLYGLLLAIRFRRDALQREQLAIKMQRLGSAGVLLIGVYYLCDSLTSSS</sequence>
<protein>
    <submittedName>
        <fullName evidence="2">Uncharacterized protein</fullName>
    </submittedName>
</protein>
<dbReference type="Pfam" id="PF13795">
    <property type="entry name" value="HupE_UreJ_2"/>
    <property type="match status" value="1"/>
</dbReference>
<organism evidence="2 3">
    <name type="scientific">Blastopirellula marina</name>
    <dbReference type="NCBI Taxonomy" id="124"/>
    <lineage>
        <taxon>Bacteria</taxon>
        <taxon>Pseudomonadati</taxon>
        <taxon>Planctomycetota</taxon>
        <taxon>Planctomycetia</taxon>
        <taxon>Pirellulales</taxon>
        <taxon>Pirellulaceae</taxon>
        <taxon>Blastopirellula</taxon>
    </lineage>
</organism>
<dbReference type="EMBL" id="PUIA01000081">
    <property type="protein sequence ID" value="PQO25576.1"/>
    <property type="molecule type" value="Genomic_DNA"/>
</dbReference>
<dbReference type="AlphaFoldDB" id="A0A2S8F091"/>
<keyword evidence="1" id="KW-0472">Membrane</keyword>
<keyword evidence="1" id="KW-1133">Transmembrane helix</keyword>
<reference evidence="2 3" key="1">
    <citation type="submission" date="2018-02" db="EMBL/GenBank/DDBJ databases">
        <title>Comparative genomes isolates from brazilian mangrove.</title>
        <authorList>
            <person name="Araujo J.E."/>
            <person name="Taketani R.G."/>
            <person name="Silva M.C.P."/>
            <person name="Loureco M.V."/>
            <person name="Andreote F.D."/>
        </authorList>
    </citation>
    <scope>NUCLEOTIDE SEQUENCE [LARGE SCALE GENOMIC DNA]</scope>
    <source>
        <strain evidence="2 3">HEX-2 MGV</strain>
    </source>
</reference>
<proteinExistence type="predicted"/>
<accession>A0A2S8F091</accession>
<evidence type="ECO:0000313" key="2">
    <source>
        <dbReference type="EMBL" id="PQO25576.1"/>
    </source>
</evidence>
<evidence type="ECO:0000256" key="1">
    <source>
        <dbReference type="SAM" id="Phobius"/>
    </source>
</evidence>
<name>A0A2S8F091_9BACT</name>
<comment type="caution">
    <text evidence="2">The sequence shown here is derived from an EMBL/GenBank/DDBJ whole genome shotgun (WGS) entry which is preliminary data.</text>
</comment>
<feature type="transmembrane region" description="Helical" evidence="1">
    <location>
        <begin position="318"/>
        <end position="339"/>
    </location>
</feature>